<accession>A0A016VEA8</accession>
<evidence type="ECO:0000313" key="2">
    <source>
        <dbReference type="EMBL" id="EYC25033.1"/>
    </source>
</evidence>
<keyword evidence="3" id="KW-1185">Reference proteome</keyword>
<sequence length="175" mass="19893">MKLVLWPLLVMLLIVQGTSSWQRHRNSLRVGPSLSDERFVVTLRHDFLSRDAFDQRQLVPQRTPRCALTLSRIRPSSMPLIGHAHRPKGHKYRRSFTWNLPSSLRVFSPLRSARCQPPMTAAARAHSSMPSMSCSSRPFNRRQPIPSRLSAPCTISLPSRKKCCVCPGLFADLTH</sequence>
<proteinExistence type="predicted"/>
<feature type="signal peptide" evidence="1">
    <location>
        <begin position="1"/>
        <end position="20"/>
    </location>
</feature>
<feature type="chain" id="PRO_5001490580" description="Secreted protein" evidence="1">
    <location>
        <begin position="21"/>
        <end position="175"/>
    </location>
</feature>
<reference evidence="3" key="1">
    <citation type="journal article" date="2015" name="Nat. Genet.">
        <title>The genome and transcriptome of the zoonotic hookworm Ancylostoma ceylanicum identify infection-specific gene families.</title>
        <authorList>
            <person name="Schwarz E.M."/>
            <person name="Hu Y."/>
            <person name="Antoshechkin I."/>
            <person name="Miller M.M."/>
            <person name="Sternberg P.W."/>
            <person name="Aroian R.V."/>
        </authorList>
    </citation>
    <scope>NUCLEOTIDE SEQUENCE</scope>
    <source>
        <strain evidence="3">HY135</strain>
    </source>
</reference>
<evidence type="ECO:0008006" key="4">
    <source>
        <dbReference type="Google" id="ProtNLM"/>
    </source>
</evidence>
<dbReference type="EMBL" id="JARK01001348">
    <property type="protein sequence ID" value="EYC25033.1"/>
    <property type="molecule type" value="Genomic_DNA"/>
</dbReference>
<dbReference type="AlphaFoldDB" id="A0A016VEA8"/>
<evidence type="ECO:0000256" key="1">
    <source>
        <dbReference type="SAM" id="SignalP"/>
    </source>
</evidence>
<protein>
    <recommendedName>
        <fullName evidence="4">Secreted protein</fullName>
    </recommendedName>
</protein>
<gene>
    <name evidence="2" type="primary">Acey_s0012.g1659</name>
    <name evidence="2" type="ORF">Y032_0012g1659</name>
</gene>
<evidence type="ECO:0000313" key="3">
    <source>
        <dbReference type="Proteomes" id="UP000024635"/>
    </source>
</evidence>
<organism evidence="2 3">
    <name type="scientific">Ancylostoma ceylanicum</name>
    <dbReference type="NCBI Taxonomy" id="53326"/>
    <lineage>
        <taxon>Eukaryota</taxon>
        <taxon>Metazoa</taxon>
        <taxon>Ecdysozoa</taxon>
        <taxon>Nematoda</taxon>
        <taxon>Chromadorea</taxon>
        <taxon>Rhabditida</taxon>
        <taxon>Rhabditina</taxon>
        <taxon>Rhabditomorpha</taxon>
        <taxon>Strongyloidea</taxon>
        <taxon>Ancylostomatidae</taxon>
        <taxon>Ancylostomatinae</taxon>
        <taxon>Ancylostoma</taxon>
    </lineage>
</organism>
<name>A0A016VEA8_9BILA</name>
<keyword evidence="1" id="KW-0732">Signal</keyword>
<dbReference type="Proteomes" id="UP000024635">
    <property type="component" value="Unassembled WGS sequence"/>
</dbReference>
<comment type="caution">
    <text evidence="2">The sequence shown here is derived from an EMBL/GenBank/DDBJ whole genome shotgun (WGS) entry which is preliminary data.</text>
</comment>